<accession>A0A016V7B9</accession>
<reference evidence="2" key="1">
    <citation type="journal article" date="2015" name="Nat. Genet.">
        <title>The genome and transcriptome of the zoonotic hookworm Ancylostoma ceylanicum identify infection-specific gene families.</title>
        <authorList>
            <person name="Schwarz E.M."/>
            <person name="Hu Y."/>
            <person name="Antoshechkin I."/>
            <person name="Miller M.M."/>
            <person name="Sternberg P.W."/>
            <person name="Aroian R.V."/>
        </authorList>
    </citation>
    <scope>NUCLEOTIDE SEQUENCE</scope>
    <source>
        <strain evidence="2">HY135</strain>
    </source>
</reference>
<protein>
    <submittedName>
        <fullName evidence="1">Uncharacterized protein</fullName>
    </submittedName>
</protein>
<name>A0A016V7B9_9BILA</name>
<dbReference type="AlphaFoldDB" id="A0A016V7B9"/>
<dbReference type="EMBL" id="JARK01001353">
    <property type="protein sequence ID" value="EYC22603.1"/>
    <property type="molecule type" value="Genomic_DNA"/>
</dbReference>
<evidence type="ECO:0000313" key="2">
    <source>
        <dbReference type="Proteomes" id="UP000024635"/>
    </source>
</evidence>
<dbReference type="Proteomes" id="UP000024635">
    <property type="component" value="Unassembled WGS sequence"/>
</dbReference>
<proteinExistence type="predicted"/>
<evidence type="ECO:0000313" key="1">
    <source>
        <dbReference type="EMBL" id="EYC22603.1"/>
    </source>
</evidence>
<sequence length="73" mass="8487">MFLLEVPLRRMRASHAREAHAHRKNCLYSAATAMQCWFWSIWIVCRASLTAIVDRQSMRTKAIATTSEILLHE</sequence>
<keyword evidence="2" id="KW-1185">Reference proteome</keyword>
<organism evidence="1 2">
    <name type="scientific">Ancylostoma ceylanicum</name>
    <dbReference type="NCBI Taxonomy" id="53326"/>
    <lineage>
        <taxon>Eukaryota</taxon>
        <taxon>Metazoa</taxon>
        <taxon>Ecdysozoa</taxon>
        <taxon>Nematoda</taxon>
        <taxon>Chromadorea</taxon>
        <taxon>Rhabditida</taxon>
        <taxon>Rhabditina</taxon>
        <taxon>Rhabditomorpha</taxon>
        <taxon>Strongyloidea</taxon>
        <taxon>Ancylostomatidae</taxon>
        <taxon>Ancylostomatinae</taxon>
        <taxon>Ancylostoma</taxon>
    </lineage>
</organism>
<comment type="caution">
    <text evidence="1">The sequence shown here is derived from an EMBL/GenBank/DDBJ whole genome shotgun (WGS) entry which is preliminary data.</text>
</comment>
<gene>
    <name evidence="1" type="primary">Acey_s0017.g3451</name>
    <name evidence="1" type="ORF">Y032_0017g3451</name>
</gene>